<name>A0A2N9HDM3_FAGSY</name>
<reference evidence="2" key="1">
    <citation type="submission" date="2018-02" db="EMBL/GenBank/DDBJ databases">
        <authorList>
            <person name="Cohen D.B."/>
            <person name="Kent A.D."/>
        </authorList>
    </citation>
    <scope>NUCLEOTIDE SEQUENCE</scope>
</reference>
<feature type="compositionally biased region" description="Polar residues" evidence="1">
    <location>
        <begin position="51"/>
        <end position="63"/>
    </location>
</feature>
<proteinExistence type="predicted"/>
<organism evidence="2">
    <name type="scientific">Fagus sylvatica</name>
    <name type="common">Beechnut</name>
    <dbReference type="NCBI Taxonomy" id="28930"/>
    <lineage>
        <taxon>Eukaryota</taxon>
        <taxon>Viridiplantae</taxon>
        <taxon>Streptophyta</taxon>
        <taxon>Embryophyta</taxon>
        <taxon>Tracheophyta</taxon>
        <taxon>Spermatophyta</taxon>
        <taxon>Magnoliopsida</taxon>
        <taxon>eudicotyledons</taxon>
        <taxon>Gunneridae</taxon>
        <taxon>Pentapetalae</taxon>
        <taxon>rosids</taxon>
        <taxon>fabids</taxon>
        <taxon>Fagales</taxon>
        <taxon>Fagaceae</taxon>
        <taxon>Fagus</taxon>
    </lineage>
</organism>
<dbReference type="AlphaFoldDB" id="A0A2N9HDM3"/>
<sequence>MVDFGSQIDGFVTTIVALALAQKPHSPLPPTHSAPPPSSQSHARPPPTLIGPQSTGSGPNTRPASLASRVRIPIRAEDKVRGPPSPASSSRR</sequence>
<protein>
    <submittedName>
        <fullName evidence="2">Uncharacterized protein</fullName>
    </submittedName>
</protein>
<accession>A0A2N9HDM3</accession>
<feature type="compositionally biased region" description="Pro residues" evidence="1">
    <location>
        <begin position="26"/>
        <end position="49"/>
    </location>
</feature>
<gene>
    <name evidence="2" type="ORF">FSB_LOCUS37591</name>
</gene>
<evidence type="ECO:0000313" key="2">
    <source>
        <dbReference type="EMBL" id="SPD09709.1"/>
    </source>
</evidence>
<feature type="region of interest" description="Disordered" evidence="1">
    <location>
        <begin position="23"/>
        <end position="92"/>
    </location>
</feature>
<dbReference type="EMBL" id="OIVN01003235">
    <property type="protein sequence ID" value="SPD09709.1"/>
    <property type="molecule type" value="Genomic_DNA"/>
</dbReference>
<evidence type="ECO:0000256" key="1">
    <source>
        <dbReference type="SAM" id="MobiDB-lite"/>
    </source>
</evidence>